<feature type="transmembrane region" description="Helical" evidence="2">
    <location>
        <begin position="35"/>
        <end position="57"/>
    </location>
</feature>
<feature type="region of interest" description="Disordered" evidence="1">
    <location>
        <begin position="1"/>
        <end position="30"/>
    </location>
</feature>
<keyword evidence="2" id="KW-0472">Membrane</keyword>
<keyword evidence="2" id="KW-1133">Transmembrane helix</keyword>
<sequence>MIPKLHGSTMLHETSTSQDSREEEAAGRERSSHLWWLPVVGLGGTALAFAVLLYKFLGQVPANRTRSAGHNMSVVSVYLTIISK</sequence>
<evidence type="ECO:0000256" key="2">
    <source>
        <dbReference type="SAM" id="Phobius"/>
    </source>
</evidence>
<name>A0A5E4QAG3_9NEOP</name>
<dbReference type="Proteomes" id="UP000324832">
    <property type="component" value="Unassembled WGS sequence"/>
</dbReference>
<feature type="compositionally biased region" description="Basic and acidic residues" evidence="1">
    <location>
        <begin position="19"/>
        <end position="30"/>
    </location>
</feature>
<gene>
    <name evidence="3" type="ORF">LSINAPIS_LOCUS6234</name>
</gene>
<dbReference type="EMBL" id="FZQP02001904">
    <property type="protein sequence ID" value="VVC94234.1"/>
    <property type="molecule type" value="Genomic_DNA"/>
</dbReference>
<protein>
    <submittedName>
        <fullName evidence="3">Uncharacterized protein</fullName>
    </submittedName>
</protein>
<dbReference type="AlphaFoldDB" id="A0A5E4QAG3"/>
<evidence type="ECO:0000313" key="3">
    <source>
        <dbReference type="EMBL" id="VVC94234.1"/>
    </source>
</evidence>
<proteinExistence type="predicted"/>
<evidence type="ECO:0000256" key="1">
    <source>
        <dbReference type="SAM" id="MobiDB-lite"/>
    </source>
</evidence>
<reference evidence="3 4" key="1">
    <citation type="submission" date="2017-07" db="EMBL/GenBank/DDBJ databases">
        <authorList>
            <person name="Talla V."/>
            <person name="Backstrom N."/>
        </authorList>
    </citation>
    <scope>NUCLEOTIDE SEQUENCE [LARGE SCALE GENOMIC DNA]</scope>
</reference>
<keyword evidence="2" id="KW-0812">Transmembrane</keyword>
<keyword evidence="4" id="KW-1185">Reference proteome</keyword>
<organism evidence="3 4">
    <name type="scientific">Leptidea sinapis</name>
    <dbReference type="NCBI Taxonomy" id="189913"/>
    <lineage>
        <taxon>Eukaryota</taxon>
        <taxon>Metazoa</taxon>
        <taxon>Ecdysozoa</taxon>
        <taxon>Arthropoda</taxon>
        <taxon>Hexapoda</taxon>
        <taxon>Insecta</taxon>
        <taxon>Pterygota</taxon>
        <taxon>Neoptera</taxon>
        <taxon>Endopterygota</taxon>
        <taxon>Lepidoptera</taxon>
        <taxon>Glossata</taxon>
        <taxon>Ditrysia</taxon>
        <taxon>Papilionoidea</taxon>
        <taxon>Pieridae</taxon>
        <taxon>Dismorphiinae</taxon>
        <taxon>Leptidea</taxon>
    </lineage>
</organism>
<evidence type="ECO:0000313" key="4">
    <source>
        <dbReference type="Proteomes" id="UP000324832"/>
    </source>
</evidence>
<accession>A0A5E4QAG3</accession>